<gene>
    <name evidence="2" type="ORF">EDC63_12257</name>
</gene>
<feature type="transmembrane region" description="Helical" evidence="1">
    <location>
        <begin position="38"/>
        <end position="57"/>
    </location>
</feature>
<keyword evidence="3" id="KW-1185">Reference proteome</keyword>
<dbReference type="Proteomes" id="UP000295367">
    <property type="component" value="Unassembled WGS sequence"/>
</dbReference>
<protein>
    <submittedName>
        <fullName evidence="2">Uncharacterized protein</fullName>
    </submittedName>
</protein>
<organism evidence="2 3">
    <name type="scientific">Sulfurirhabdus autotrophica</name>
    <dbReference type="NCBI Taxonomy" id="1706046"/>
    <lineage>
        <taxon>Bacteria</taxon>
        <taxon>Pseudomonadati</taxon>
        <taxon>Pseudomonadota</taxon>
        <taxon>Betaproteobacteria</taxon>
        <taxon>Nitrosomonadales</taxon>
        <taxon>Sulfuricellaceae</taxon>
        <taxon>Sulfurirhabdus</taxon>
    </lineage>
</organism>
<keyword evidence="1" id="KW-0812">Transmembrane</keyword>
<accession>A0A4R3XRW9</accession>
<dbReference type="RefSeq" id="WP_124946964.1">
    <property type="nucleotide sequence ID" value="NZ_BHVT01000054.1"/>
</dbReference>
<evidence type="ECO:0000313" key="2">
    <source>
        <dbReference type="EMBL" id="TCV82365.1"/>
    </source>
</evidence>
<evidence type="ECO:0000256" key="1">
    <source>
        <dbReference type="SAM" id="Phobius"/>
    </source>
</evidence>
<name>A0A4R3XRW9_9PROT</name>
<sequence length="220" mass="25102">MFLLFPFLLLGYLLLGLAVSRAGTRWAGRRFQSRLVPWVVFVVLFTVFFGDEIYGYWHWQYLCRSEGGLHVYKSVPVEGFFINDNSVGVGTAREYLKPIYGERSGLYKFVEGRNDGHLHRYSAGSKGEFDIQDEVIDKPSVLYAMSEQSIVSRPNYIWSVERSIYNMTNQERMGIARSFGYQGSTIIRFLRVITGANKEGSANYCGDTRGFIEAVIPPIQ</sequence>
<comment type="caution">
    <text evidence="2">The sequence shown here is derived from an EMBL/GenBank/DDBJ whole genome shotgun (WGS) entry which is preliminary data.</text>
</comment>
<reference evidence="2 3" key="1">
    <citation type="submission" date="2019-03" db="EMBL/GenBank/DDBJ databases">
        <title>Genomic Encyclopedia of Type Strains, Phase IV (KMG-IV): sequencing the most valuable type-strain genomes for metagenomic binning, comparative biology and taxonomic classification.</title>
        <authorList>
            <person name="Goeker M."/>
        </authorList>
    </citation>
    <scope>NUCLEOTIDE SEQUENCE [LARGE SCALE GENOMIC DNA]</scope>
    <source>
        <strain evidence="2 3">DSM 100309</strain>
    </source>
</reference>
<proteinExistence type="predicted"/>
<dbReference type="AlphaFoldDB" id="A0A4R3XRW9"/>
<keyword evidence="1" id="KW-1133">Transmembrane helix</keyword>
<dbReference type="EMBL" id="SMCO01000022">
    <property type="protein sequence ID" value="TCV82365.1"/>
    <property type="molecule type" value="Genomic_DNA"/>
</dbReference>
<keyword evidence="1" id="KW-0472">Membrane</keyword>
<evidence type="ECO:0000313" key="3">
    <source>
        <dbReference type="Proteomes" id="UP000295367"/>
    </source>
</evidence>